<dbReference type="AlphaFoldDB" id="A0A1I4B5W1"/>
<dbReference type="EMBL" id="FOSN01000013">
    <property type="protein sequence ID" value="SFK64165.1"/>
    <property type="molecule type" value="Genomic_DNA"/>
</dbReference>
<proteinExistence type="predicted"/>
<accession>A0A1I4B5W1</accession>
<gene>
    <name evidence="1" type="ORF">SAMN05444581_11349</name>
</gene>
<keyword evidence="2" id="KW-1185">Reference proteome</keyword>
<organism evidence="1 2">
    <name type="scientific">Methylocapsa palsarum</name>
    <dbReference type="NCBI Taxonomy" id="1612308"/>
    <lineage>
        <taxon>Bacteria</taxon>
        <taxon>Pseudomonadati</taxon>
        <taxon>Pseudomonadota</taxon>
        <taxon>Alphaproteobacteria</taxon>
        <taxon>Hyphomicrobiales</taxon>
        <taxon>Beijerinckiaceae</taxon>
        <taxon>Methylocapsa</taxon>
    </lineage>
</organism>
<dbReference type="Proteomes" id="UP000198755">
    <property type="component" value="Unassembled WGS sequence"/>
</dbReference>
<protein>
    <submittedName>
        <fullName evidence="1">Uncharacterized protein</fullName>
    </submittedName>
</protein>
<evidence type="ECO:0000313" key="2">
    <source>
        <dbReference type="Proteomes" id="UP000198755"/>
    </source>
</evidence>
<dbReference type="STRING" id="1612308.SAMN05444581_11349"/>
<evidence type="ECO:0000313" key="1">
    <source>
        <dbReference type="EMBL" id="SFK64165.1"/>
    </source>
</evidence>
<reference evidence="1 2" key="1">
    <citation type="submission" date="2016-10" db="EMBL/GenBank/DDBJ databases">
        <authorList>
            <person name="de Groot N.N."/>
        </authorList>
    </citation>
    <scope>NUCLEOTIDE SEQUENCE [LARGE SCALE GENOMIC DNA]</scope>
    <source>
        <strain evidence="1 2">NE2</strain>
    </source>
</reference>
<sequence>MEEASLKGTIISSGHMKLELYYNLQRQLLSLAFRPAVSVSRIRL</sequence>
<name>A0A1I4B5W1_9HYPH</name>